<feature type="domain" description="DUF1553" evidence="4">
    <location>
        <begin position="716"/>
        <end position="972"/>
    </location>
</feature>
<keyword evidence="7" id="KW-1185">Reference proteome</keyword>
<dbReference type="AlphaFoldDB" id="A0A517R0P0"/>
<evidence type="ECO:0000256" key="2">
    <source>
        <dbReference type="SAM" id="SignalP"/>
    </source>
</evidence>
<feature type="domain" description="Cytochrome C Planctomycete-type" evidence="5">
    <location>
        <begin position="42"/>
        <end position="100"/>
    </location>
</feature>
<accession>A0A517R0P0</accession>
<evidence type="ECO:0000313" key="6">
    <source>
        <dbReference type="EMBL" id="QDT37400.1"/>
    </source>
</evidence>
<sequence length="1028" mass="114793" precursor="true">MRCGPLLSMFGIALLVGANVTAAADEKIDFAGQVAPLLEAKCFDCHAGGEREGGLRLDRREDAFNGGDNGRVIRPGAAAKSELISRVSGTSEGDRMPPGDPLSAEQIELLRKWVEQGAEWPEDSSAVEDSVDHWSFQPIERLAPPEVSSETAHSPDDMHPVDAFVRAKLNENGISPSPQADRITLIRRVYLDLLGLPPTPAEVDEFVADPSPNAYEKLIDRVLASPHFGERWGRHWLDKARYADSDGYEKDRPRKNAWRYRDWVIDAVNEDMPIDQFTIEQLAGDLLPEATPLQQLATAFHRQTLTNNEGGVDQEEYRVAAVFDRVETTGAVWLGLTVGCARCHTHKFDPLTQREYYELYSFFDNGDEKTTTVAKSEDAVRQYEIANAKHKQKLAELTAELHQAREEVRGEFQTWQAERLTELTSPQSARYHLFDNVVAAGPAGLEFERLADGSLLASGKRWHEAAYEVATDIPADVTVTGLKLEVMPHESLPGGGPGRGDNGAFMLNMVTGFVTDMDGKQTNKAFTVHKQQASKSRKGLGADKLFTKGNEKGWSLDSGETGHIVLPFREPLELQKDERLHVTMHQYHGAFHLMGRLRLSYMTGDYSASELPERIRTVLSKPLQRRSEQENGDLFDYFASRHPKTDAIAKKIDAFKKKAPESPYLKVRVIGQREKKPRQTHMFRRGDFLQPLDPVNPAGPAALPSLKPRDPATGADRLDLARWLVSPENPLTARVFANHVWLHLFGTGIVRTPNDFGTQGERPTHPELLDWLASELRDNGWSRKGLIRTILLSQTYRRSSAYRPDLEEIDATNLLLARQNRFRVEGEIIRDVSLAAAGLLSRKVGGPSVFPPMPADVAALSYANQFKWSASDGEDRYRRGMYTFFKRTAPHPNLMTFDCPDANTTSVSRLTSNTPLQALQTLNNVVYLEAAQALGEVMQQSSEQQAEAIETGFRRCVGRAPSEFEVRRLKELYQSSLSYYEQNLKSAAELVGEEEGKSEAENKAVADQAAWIAVARVLLNLDEFLVRS</sequence>
<evidence type="ECO:0000259" key="4">
    <source>
        <dbReference type="Pfam" id="PF07587"/>
    </source>
</evidence>
<protein>
    <submittedName>
        <fullName evidence="6">Planctomycete cytochrome C</fullName>
    </submittedName>
</protein>
<evidence type="ECO:0000259" key="3">
    <source>
        <dbReference type="Pfam" id="PF07583"/>
    </source>
</evidence>
<feature type="chain" id="PRO_5021788020" evidence="2">
    <location>
        <begin position="24"/>
        <end position="1028"/>
    </location>
</feature>
<organism evidence="6 7">
    <name type="scientific">Stratiformator vulcanicus</name>
    <dbReference type="NCBI Taxonomy" id="2527980"/>
    <lineage>
        <taxon>Bacteria</taxon>
        <taxon>Pseudomonadati</taxon>
        <taxon>Planctomycetota</taxon>
        <taxon>Planctomycetia</taxon>
        <taxon>Planctomycetales</taxon>
        <taxon>Planctomycetaceae</taxon>
        <taxon>Stratiformator</taxon>
    </lineage>
</organism>
<evidence type="ECO:0000259" key="5">
    <source>
        <dbReference type="Pfam" id="PF07635"/>
    </source>
</evidence>
<keyword evidence="2" id="KW-0732">Signal</keyword>
<name>A0A517R0P0_9PLAN</name>
<dbReference type="PANTHER" id="PTHR35889:SF3">
    <property type="entry name" value="F-BOX DOMAIN-CONTAINING PROTEIN"/>
    <property type="match status" value="1"/>
</dbReference>
<dbReference type="Pfam" id="PF07583">
    <property type="entry name" value="PSCyt2"/>
    <property type="match status" value="1"/>
</dbReference>
<dbReference type="InterPro" id="IPR022655">
    <property type="entry name" value="DUF1553"/>
</dbReference>
<dbReference type="PANTHER" id="PTHR35889">
    <property type="entry name" value="CYCLOINULO-OLIGOSACCHARIDE FRUCTANOTRANSFERASE-RELATED"/>
    <property type="match status" value="1"/>
</dbReference>
<dbReference type="InterPro" id="IPR011444">
    <property type="entry name" value="DUF1549"/>
</dbReference>
<feature type="signal peptide" evidence="2">
    <location>
        <begin position="1"/>
        <end position="23"/>
    </location>
</feature>
<dbReference type="KEGG" id="svp:Pan189_17800"/>
<evidence type="ECO:0000313" key="7">
    <source>
        <dbReference type="Proteomes" id="UP000317318"/>
    </source>
</evidence>
<gene>
    <name evidence="6" type="ORF">Pan189_17800</name>
</gene>
<dbReference type="RefSeq" id="WP_310821256.1">
    <property type="nucleotide sequence ID" value="NZ_CP036268.1"/>
</dbReference>
<dbReference type="Pfam" id="PF07587">
    <property type="entry name" value="PSD1"/>
    <property type="match status" value="1"/>
</dbReference>
<evidence type="ECO:0000256" key="1">
    <source>
        <dbReference type="SAM" id="Coils"/>
    </source>
</evidence>
<keyword evidence="1" id="KW-0175">Coiled coil</keyword>
<feature type="domain" description="DUF1549" evidence="3">
    <location>
        <begin position="160"/>
        <end position="365"/>
    </location>
</feature>
<reference evidence="6 7" key="1">
    <citation type="submission" date="2019-02" db="EMBL/GenBank/DDBJ databases">
        <title>Deep-cultivation of Planctomycetes and their phenomic and genomic characterization uncovers novel biology.</title>
        <authorList>
            <person name="Wiegand S."/>
            <person name="Jogler M."/>
            <person name="Boedeker C."/>
            <person name="Pinto D."/>
            <person name="Vollmers J."/>
            <person name="Rivas-Marin E."/>
            <person name="Kohn T."/>
            <person name="Peeters S.H."/>
            <person name="Heuer A."/>
            <person name="Rast P."/>
            <person name="Oberbeckmann S."/>
            <person name="Bunk B."/>
            <person name="Jeske O."/>
            <person name="Meyerdierks A."/>
            <person name="Storesund J.E."/>
            <person name="Kallscheuer N."/>
            <person name="Luecker S."/>
            <person name="Lage O.M."/>
            <person name="Pohl T."/>
            <person name="Merkel B.J."/>
            <person name="Hornburger P."/>
            <person name="Mueller R.-W."/>
            <person name="Bruemmer F."/>
            <person name="Labrenz M."/>
            <person name="Spormann A.M."/>
            <person name="Op den Camp H."/>
            <person name="Overmann J."/>
            <person name="Amann R."/>
            <person name="Jetten M.S.M."/>
            <person name="Mascher T."/>
            <person name="Medema M.H."/>
            <person name="Devos D.P."/>
            <person name="Kaster A.-K."/>
            <person name="Ovreas L."/>
            <person name="Rohde M."/>
            <person name="Galperin M.Y."/>
            <person name="Jogler C."/>
        </authorList>
    </citation>
    <scope>NUCLEOTIDE SEQUENCE [LARGE SCALE GENOMIC DNA]</scope>
    <source>
        <strain evidence="6 7">Pan189</strain>
    </source>
</reference>
<dbReference type="Pfam" id="PF07635">
    <property type="entry name" value="PSCyt1"/>
    <property type="match status" value="1"/>
</dbReference>
<proteinExistence type="predicted"/>
<dbReference type="Proteomes" id="UP000317318">
    <property type="component" value="Chromosome"/>
</dbReference>
<feature type="coiled-coil region" evidence="1">
    <location>
        <begin position="373"/>
        <end position="414"/>
    </location>
</feature>
<dbReference type="InterPro" id="IPR011429">
    <property type="entry name" value="Cyt_c_Planctomycete-type"/>
</dbReference>
<dbReference type="EMBL" id="CP036268">
    <property type="protein sequence ID" value="QDT37400.1"/>
    <property type="molecule type" value="Genomic_DNA"/>
</dbReference>